<keyword evidence="2" id="KW-1185">Reference proteome</keyword>
<dbReference type="Proteomes" id="UP000198211">
    <property type="component" value="Unassembled WGS sequence"/>
</dbReference>
<evidence type="ECO:0000313" key="2">
    <source>
        <dbReference type="Proteomes" id="UP000198211"/>
    </source>
</evidence>
<dbReference type="EMBL" id="NBNE01000142">
    <property type="protein sequence ID" value="OWZ22378.1"/>
    <property type="molecule type" value="Genomic_DNA"/>
</dbReference>
<sequence>MTPIFPGTGCVNFRDQLRMQCYIFQLAYKACKYYNTAFMGLIDIAIVNASSCANTTKR</sequence>
<accession>A0A225WZJ4</accession>
<gene>
    <name evidence="1" type="ORF">PHMEG_0002937</name>
</gene>
<protein>
    <submittedName>
        <fullName evidence="1">Uncharacterized protein</fullName>
    </submittedName>
</protein>
<comment type="caution">
    <text evidence="1">The sequence shown here is derived from an EMBL/GenBank/DDBJ whole genome shotgun (WGS) entry which is preliminary data.</text>
</comment>
<reference evidence="2" key="1">
    <citation type="submission" date="2017-03" db="EMBL/GenBank/DDBJ databases">
        <title>Phytopthora megakarya and P. palmivora, two closely related causual agents of cacao black pod achieved similar genome size and gene model numbers by different mechanisms.</title>
        <authorList>
            <person name="Ali S."/>
            <person name="Shao J."/>
            <person name="Larry D.J."/>
            <person name="Kronmiller B."/>
            <person name="Shen D."/>
            <person name="Strem M.D."/>
            <person name="Melnick R.L."/>
            <person name="Guiltinan M.J."/>
            <person name="Tyler B.M."/>
            <person name="Meinhardt L.W."/>
            <person name="Bailey B.A."/>
        </authorList>
    </citation>
    <scope>NUCLEOTIDE SEQUENCE [LARGE SCALE GENOMIC DNA]</scope>
    <source>
        <strain evidence="2">zdho120</strain>
    </source>
</reference>
<proteinExistence type="predicted"/>
<organism evidence="1 2">
    <name type="scientific">Phytophthora megakarya</name>
    <dbReference type="NCBI Taxonomy" id="4795"/>
    <lineage>
        <taxon>Eukaryota</taxon>
        <taxon>Sar</taxon>
        <taxon>Stramenopiles</taxon>
        <taxon>Oomycota</taxon>
        <taxon>Peronosporomycetes</taxon>
        <taxon>Peronosporales</taxon>
        <taxon>Peronosporaceae</taxon>
        <taxon>Phytophthora</taxon>
    </lineage>
</organism>
<dbReference type="OrthoDB" id="117306at2759"/>
<name>A0A225WZJ4_9STRA</name>
<dbReference type="AlphaFoldDB" id="A0A225WZJ4"/>
<evidence type="ECO:0000313" key="1">
    <source>
        <dbReference type="EMBL" id="OWZ22378.1"/>
    </source>
</evidence>